<dbReference type="InterPro" id="IPR036271">
    <property type="entry name" value="Tet_transcr_reg_TetR-rel_C_sf"/>
</dbReference>
<keyword evidence="6" id="KW-1185">Reference proteome</keyword>
<dbReference type="PANTHER" id="PTHR30055:SF233">
    <property type="entry name" value="REGULATORY PROTEIN TETR"/>
    <property type="match status" value="1"/>
</dbReference>
<organism evidence="5 6">
    <name type="scientific">Propionibacterium ruminifibrarum</name>
    <dbReference type="NCBI Taxonomy" id="1962131"/>
    <lineage>
        <taxon>Bacteria</taxon>
        <taxon>Bacillati</taxon>
        <taxon>Actinomycetota</taxon>
        <taxon>Actinomycetes</taxon>
        <taxon>Propionibacteriales</taxon>
        <taxon>Propionibacteriaceae</taxon>
        <taxon>Propionibacterium</taxon>
    </lineage>
</organism>
<feature type="domain" description="HTH tetR-type" evidence="4">
    <location>
        <begin position="11"/>
        <end position="71"/>
    </location>
</feature>
<keyword evidence="5" id="KW-0371">Homeobox</keyword>
<dbReference type="OrthoDB" id="5112469at2"/>
<evidence type="ECO:0000259" key="4">
    <source>
        <dbReference type="PROSITE" id="PS50977"/>
    </source>
</evidence>
<protein>
    <submittedName>
        <fullName evidence="5">Homeobox domain-like</fullName>
    </submittedName>
</protein>
<reference evidence="6" key="1">
    <citation type="submission" date="2018-02" db="EMBL/GenBank/DDBJ databases">
        <authorList>
            <person name="Hornung B."/>
        </authorList>
    </citation>
    <scope>NUCLEOTIDE SEQUENCE [LARGE SCALE GENOMIC DNA]</scope>
</reference>
<dbReference type="AlphaFoldDB" id="A0A375I471"/>
<dbReference type="PANTHER" id="PTHR30055">
    <property type="entry name" value="HTH-TYPE TRANSCRIPTIONAL REGULATOR RUTR"/>
    <property type="match status" value="1"/>
</dbReference>
<keyword evidence="1 2" id="KW-0238">DNA-binding</keyword>
<dbReference type="SUPFAM" id="SSF46689">
    <property type="entry name" value="Homeodomain-like"/>
    <property type="match status" value="1"/>
</dbReference>
<dbReference type="SUPFAM" id="SSF48498">
    <property type="entry name" value="Tetracyclin repressor-like, C-terminal domain"/>
    <property type="match status" value="1"/>
</dbReference>
<dbReference type="InterPro" id="IPR009057">
    <property type="entry name" value="Homeodomain-like_sf"/>
</dbReference>
<proteinExistence type="predicted"/>
<dbReference type="InterPro" id="IPR001647">
    <property type="entry name" value="HTH_TetR"/>
</dbReference>
<evidence type="ECO:0000313" key="6">
    <source>
        <dbReference type="Proteomes" id="UP000265962"/>
    </source>
</evidence>
<dbReference type="Pfam" id="PF00440">
    <property type="entry name" value="TetR_N"/>
    <property type="match status" value="1"/>
</dbReference>
<dbReference type="EMBL" id="OMOH01000004">
    <property type="protein sequence ID" value="SPF68222.1"/>
    <property type="molecule type" value="Genomic_DNA"/>
</dbReference>
<sequence length="235" mass="25205">MPHPTFFNLPEEKRSRIEEALKDEFAARTYTQASVDRITAAAGVSKGSFYQYFVDKLDAYTHLVRGLMSARIDLAGTPPPEATFEEVLTAIVLGSHDFHRRDPRGWAVLARSLSDDAPAILDSDEALSEDIRQWTTTAIAAGQATGELRDDVDPGTAAWMIERVLLGVPHYVMARFGIAPDHAATTGSAFDQPEIAAVARDLVAMLVAALAGNGTPGRRDAGTAQGTPLGAQNSD</sequence>
<evidence type="ECO:0000256" key="3">
    <source>
        <dbReference type="SAM" id="MobiDB-lite"/>
    </source>
</evidence>
<gene>
    <name evidence="5" type="ORF">PROPJV5_1165</name>
</gene>
<dbReference type="PROSITE" id="PS50977">
    <property type="entry name" value="HTH_TETR_2"/>
    <property type="match status" value="1"/>
</dbReference>
<feature type="compositionally biased region" description="Polar residues" evidence="3">
    <location>
        <begin position="224"/>
        <end position="235"/>
    </location>
</feature>
<feature type="region of interest" description="Disordered" evidence="3">
    <location>
        <begin position="215"/>
        <end position="235"/>
    </location>
</feature>
<evidence type="ECO:0000256" key="2">
    <source>
        <dbReference type="PROSITE-ProRule" id="PRU00335"/>
    </source>
</evidence>
<name>A0A375I471_9ACTN</name>
<dbReference type="InterPro" id="IPR050109">
    <property type="entry name" value="HTH-type_TetR-like_transc_reg"/>
</dbReference>
<evidence type="ECO:0000256" key="1">
    <source>
        <dbReference type="ARBA" id="ARBA00023125"/>
    </source>
</evidence>
<dbReference type="RefSeq" id="WP_119715405.1">
    <property type="nucleotide sequence ID" value="NZ_OMOH01000004.1"/>
</dbReference>
<dbReference type="GO" id="GO:0003700">
    <property type="term" value="F:DNA-binding transcription factor activity"/>
    <property type="evidence" value="ECO:0007669"/>
    <property type="project" value="TreeGrafter"/>
</dbReference>
<accession>A0A375I471</accession>
<dbReference type="Gene3D" id="1.10.357.10">
    <property type="entry name" value="Tetracycline Repressor, domain 2"/>
    <property type="match status" value="1"/>
</dbReference>
<dbReference type="GO" id="GO:0000976">
    <property type="term" value="F:transcription cis-regulatory region binding"/>
    <property type="evidence" value="ECO:0007669"/>
    <property type="project" value="TreeGrafter"/>
</dbReference>
<feature type="DNA-binding region" description="H-T-H motif" evidence="2">
    <location>
        <begin position="34"/>
        <end position="53"/>
    </location>
</feature>
<evidence type="ECO:0000313" key="5">
    <source>
        <dbReference type="EMBL" id="SPF68222.1"/>
    </source>
</evidence>
<dbReference type="Proteomes" id="UP000265962">
    <property type="component" value="Unassembled WGS sequence"/>
</dbReference>